<sequence>MTTSLHAPAPQRTPRVPRVPFTEESKLWDGAGLITFALTNSSAFALQTMHPTVGVVVGEHSTFRTDALGRAKRSIASVLTWVYGGEEALAEADRLRQMHKPLISRDEYGNTHHALSAGPWAWIMLTAPHGFATADKYFSTKPSSEEHQEEVYAEVVQLMRNLHVQEREIPKTYAEYVEVFDKIIDEVLVAHPTAYEFLETVRRVPPPVELPTALHPLWRVLTLLPGELLYFVTVGTMPEKAREKLGLKWTTRDEQLLRAFGFAVSYGVSALPERLRYFPIAYQARKAARERSKLVGMLEHRPM</sequence>
<proteinExistence type="predicted"/>
<gene>
    <name evidence="2" type="ordered locus">AS9A_2641</name>
</gene>
<dbReference type="PANTHER" id="PTHR36151">
    <property type="entry name" value="BLR2777 PROTEIN"/>
    <property type="match status" value="1"/>
</dbReference>
<dbReference type="InterPro" id="IPR018713">
    <property type="entry name" value="MPAB/Lcp_cat_dom"/>
</dbReference>
<dbReference type="STRING" id="443218.AS9A_2641"/>
<dbReference type="PANTHER" id="PTHR36151:SF3">
    <property type="entry name" value="ER-BOUND OXYGENASE MPAB_MPAB'_RUBBER OXYGENASE CATALYTIC DOMAIN-CONTAINING PROTEIN"/>
    <property type="match status" value="1"/>
</dbReference>
<keyword evidence="3" id="KW-1185">Reference proteome</keyword>
<dbReference type="Pfam" id="PF09995">
    <property type="entry name" value="MPAB_Lcp_cat"/>
    <property type="match status" value="1"/>
</dbReference>
<dbReference type="RefSeq" id="WP_013807437.1">
    <property type="nucleotide sequence ID" value="NC_015564.1"/>
</dbReference>
<accession>F6EHA9</accession>
<reference evidence="2 3" key="1">
    <citation type="journal article" date="2011" name="J. Bacteriol.">
        <title>Complete genome sequence of Amycolicicoccus subflavus DQS3-9A1T, an actinomycete isolated from crude oil-polluted soil.</title>
        <authorList>
            <person name="Cai M."/>
            <person name="Chen W.M."/>
            <person name="Nie Y."/>
            <person name="Chi C.Q."/>
            <person name="Wang Y.N."/>
            <person name="Tang Y.Q."/>
            <person name="Li G.Y."/>
            <person name="Wu X.L."/>
        </authorList>
    </citation>
    <scope>NUCLEOTIDE SEQUENCE [LARGE SCALE GENOMIC DNA]</scope>
    <source>
        <strain evidence="3">DSM 45089 / DQS3-9A1</strain>
    </source>
</reference>
<dbReference type="OrthoDB" id="3456672at2"/>
<dbReference type="EMBL" id="CP002786">
    <property type="protein sequence ID" value="AEF41088.1"/>
    <property type="molecule type" value="Genomic_DNA"/>
</dbReference>
<dbReference type="HOGENOM" id="CLU_059206_2_0_11"/>
<dbReference type="Proteomes" id="UP000009235">
    <property type="component" value="Chromosome"/>
</dbReference>
<evidence type="ECO:0000313" key="3">
    <source>
        <dbReference type="Proteomes" id="UP000009235"/>
    </source>
</evidence>
<dbReference type="AlphaFoldDB" id="F6EHA9"/>
<name>F6EHA9_HOYSD</name>
<dbReference type="KEGG" id="asd:AS9A_2641"/>
<dbReference type="eggNOG" id="COG3662">
    <property type="taxonomic scope" value="Bacteria"/>
</dbReference>
<evidence type="ECO:0000313" key="2">
    <source>
        <dbReference type="EMBL" id="AEF41088.1"/>
    </source>
</evidence>
<dbReference type="GO" id="GO:0016491">
    <property type="term" value="F:oxidoreductase activity"/>
    <property type="evidence" value="ECO:0007669"/>
    <property type="project" value="InterPro"/>
</dbReference>
<organism evidence="2 3">
    <name type="scientific">Hoyosella subflava (strain DSM 45089 / JCM 17490 / NBRC 109087 / DQS3-9A1)</name>
    <name type="common">Amycolicicoccus subflavus</name>
    <dbReference type="NCBI Taxonomy" id="443218"/>
    <lineage>
        <taxon>Bacteria</taxon>
        <taxon>Bacillati</taxon>
        <taxon>Actinomycetota</taxon>
        <taxon>Actinomycetes</taxon>
        <taxon>Mycobacteriales</taxon>
        <taxon>Hoyosellaceae</taxon>
        <taxon>Hoyosella</taxon>
    </lineage>
</organism>
<feature type="domain" description="ER-bound oxygenase mpaB/mpaB'/Rubber oxygenase catalytic" evidence="1">
    <location>
        <begin position="32"/>
        <end position="264"/>
    </location>
</feature>
<evidence type="ECO:0000259" key="1">
    <source>
        <dbReference type="Pfam" id="PF09995"/>
    </source>
</evidence>
<protein>
    <recommendedName>
        <fullName evidence="1">ER-bound oxygenase mpaB/mpaB'/Rubber oxygenase catalytic domain-containing protein</fullName>
    </recommendedName>
</protein>